<accession>A0A4P9C3W0</accession>
<protein>
    <recommendedName>
        <fullName evidence="1">Uroporphyrinogen decarboxylase (URO-D) domain-containing protein</fullName>
    </recommendedName>
</protein>
<dbReference type="Gene3D" id="3.20.20.210">
    <property type="match status" value="1"/>
</dbReference>
<feature type="domain" description="Uroporphyrinogen decarboxylase (URO-D)" evidence="1">
    <location>
        <begin position="198"/>
        <end position="384"/>
    </location>
</feature>
<dbReference type="InterPro" id="IPR000257">
    <property type="entry name" value="Uroporphyrinogen_deCOase"/>
</dbReference>
<reference evidence="2 3" key="1">
    <citation type="submission" date="2018-05" db="EMBL/GenBank/DDBJ databases">
        <title>Genome comparison of Eubacterium sp.</title>
        <authorList>
            <person name="Feng Y."/>
            <person name="Sanchez-Andrea I."/>
            <person name="Stams A.J.M."/>
            <person name="De Vos W.M."/>
        </authorList>
    </citation>
    <scope>NUCLEOTIDE SEQUENCE [LARGE SCALE GENOMIC DNA]</scope>
    <source>
        <strain evidence="2 3">YI</strain>
    </source>
</reference>
<name>A0A4P9C3W0_EUBML</name>
<dbReference type="KEGG" id="emt:CPZ25_000805"/>
<sequence>MNNTESLLSERETLIEQTLHNEKGSRIPVVSLATTWTYYQMGKKPKDSFDHPEINKEVMRNFYEKVYLDGVVLSRNGKTFSARTLDILDGGTYTYDKDGMQQTKPGSVEIMSEDEYELLIEDPYKFVLNQVFPRRYGLMRRTDGEKYKDMAVVIEDLKQSNARSLEEDQIAGSEFGIKNMRLTSFFNPIDIILDYLRDFVPISKDIRRRPEQLRDAGLALLDFTLDNVRGLKPQRGQVTFIPMHLPQFLRPKDFEKVYWPSYKKQVDYLIENGFTPMFYFERKYEHLFDFFKEFPKNKTVGLFEDDELRVVKEKLGGHMAFAGGMPTALLQSGTKQQCIDCAKSLIDDVGADGGYLFTTDKIMLSPTDGKIENYAAVNAFVHEYGKYE</sequence>
<evidence type="ECO:0000313" key="3">
    <source>
        <dbReference type="Proteomes" id="UP000218387"/>
    </source>
</evidence>
<evidence type="ECO:0000313" key="2">
    <source>
        <dbReference type="EMBL" id="QCT69904.1"/>
    </source>
</evidence>
<organism evidence="2 3">
    <name type="scientific">Eubacterium maltosivorans</name>
    <dbReference type="NCBI Taxonomy" id="2041044"/>
    <lineage>
        <taxon>Bacteria</taxon>
        <taxon>Bacillati</taxon>
        <taxon>Bacillota</taxon>
        <taxon>Clostridia</taxon>
        <taxon>Eubacteriales</taxon>
        <taxon>Eubacteriaceae</taxon>
        <taxon>Eubacterium</taxon>
    </lineage>
</organism>
<dbReference type="SUPFAM" id="SSF51726">
    <property type="entry name" value="UROD/MetE-like"/>
    <property type="match status" value="1"/>
</dbReference>
<dbReference type="RefSeq" id="WP_096919368.1">
    <property type="nucleotide sequence ID" value="NZ_CP029487.1"/>
</dbReference>
<dbReference type="GO" id="GO:0004853">
    <property type="term" value="F:uroporphyrinogen decarboxylase activity"/>
    <property type="evidence" value="ECO:0007669"/>
    <property type="project" value="InterPro"/>
</dbReference>
<proteinExistence type="predicted"/>
<dbReference type="AlphaFoldDB" id="A0A4P9C3W0"/>
<dbReference type="Pfam" id="PF01208">
    <property type="entry name" value="URO-D"/>
    <property type="match status" value="1"/>
</dbReference>
<gene>
    <name evidence="2" type="ORF">CPZ25_000805</name>
</gene>
<dbReference type="EMBL" id="CP029487">
    <property type="protein sequence ID" value="QCT69904.1"/>
    <property type="molecule type" value="Genomic_DNA"/>
</dbReference>
<dbReference type="InterPro" id="IPR038071">
    <property type="entry name" value="UROD/MetE-like_sf"/>
</dbReference>
<dbReference type="Proteomes" id="UP000218387">
    <property type="component" value="Chromosome"/>
</dbReference>
<keyword evidence="3" id="KW-1185">Reference proteome</keyword>
<evidence type="ECO:0000259" key="1">
    <source>
        <dbReference type="Pfam" id="PF01208"/>
    </source>
</evidence>
<dbReference type="GO" id="GO:0006779">
    <property type="term" value="P:porphyrin-containing compound biosynthetic process"/>
    <property type="evidence" value="ECO:0007669"/>
    <property type="project" value="InterPro"/>
</dbReference>